<dbReference type="SUPFAM" id="SSF48452">
    <property type="entry name" value="TPR-like"/>
    <property type="match status" value="1"/>
</dbReference>
<organism evidence="1 2">
    <name type="scientific">Siphonobacter curvatus</name>
    <dbReference type="NCBI Taxonomy" id="2094562"/>
    <lineage>
        <taxon>Bacteria</taxon>
        <taxon>Pseudomonadati</taxon>
        <taxon>Bacteroidota</taxon>
        <taxon>Cytophagia</taxon>
        <taxon>Cytophagales</taxon>
        <taxon>Cytophagaceae</taxon>
        <taxon>Siphonobacter</taxon>
    </lineage>
</organism>
<dbReference type="InterPro" id="IPR041662">
    <property type="entry name" value="SusD-like_2"/>
</dbReference>
<dbReference type="Proteomes" id="UP000239590">
    <property type="component" value="Unassembled WGS sequence"/>
</dbReference>
<proteinExistence type="predicted"/>
<dbReference type="PROSITE" id="PS51257">
    <property type="entry name" value="PROKAR_LIPOPROTEIN"/>
    <property type="match status" value="1"/>
</dbReference>
<sequence>MKKILYSLVLLLSLGSCQKFEELEKNPNLPVQVPADLVLKDILMDMYEGTWNKDARYNQYYTVNYNYYGNNEYDWTTSDLRYTTLKNVLKMEEEAKKNLSTDKNAYAALGKFFRAYFWFWMTQRVGDVPLKDALQGEANITPRYDTQKDIYLQVLTWLDEANTDLGSLQAAGQATLPLKGDIYLNNSLNSWQKVVNAFKLRVLINLSKRTDDADLKVKTRFSEVVANPTKFPLFTGNADNLQFVYNAVYNKYPINPDNFGNDATRQEMSATHVELLKRYQDPRLFVTAEPAEAQLKKGVKATDFAAFIAPSPALSLDVMSTGANNGEYSFINRNRYYKGYTPEPTVILGYSEQSFNIAEAINLGWATGDAADYYQKGILANMDFFGIKNGTNTVVFEIRNAGVATSQSFTISFDPTAYLGQSLVKYAGNTTEGRKQILNQKYLAMFMTSGIEPFFNWRRTGYPDNFATQGAGIGTRGIPRRWQYPVSDRLYNETNYREALQRQFGSATQDNVKDELWVLK</sequence>
<reference evidence="2" key="1">
    <citation type="submission" date="2018-02" db="EMBL/GenBank/DDBJ databases">
        <title>Genome sequencing of Solimonas sp. HR-BB.</title>
        <authorList>
            <person name="Lee Y."/>
            <person name="Jeon C.O."/>
        </authorList>
    </citation>
    <scope>NUCLEOTIDE SEQUENCE [LARGE SCALE GENOMIC DNA]</scope>
    <source>
        <strain evidence="2">HR-U</strain>
    </source>
</reference>
<gene>
    <name evidence="1" type="ORF">C5O19_22730</name>
</gene>
<dbReference type="Pfam" id="PF12771">
    <property type="entry name" value="SusD-like_2"/>
    <property type="match status" value="1"/>
</dbReference>
<evidence type="ECO:0000313" key="1">
    <source>
        <dbReference type="EMBL" id="PQA54563.1"/>
    </source>
</evidence>
<dbReference type="OrthoDB" id="843771at2"/>
<dbReference type="Gene3D" id="1.25.40.390">
    <property type="match status" value="1"/>
</dbReference>
<protein>
    <submittedName>
        <fullName evidence="1">SusD/RagB family nutrient-binding outer membrane lipoprotein</fullName>
    </submittedName>
</protein>
<name>A0A2S7IGZ7_9BACT</name>
<evidence type="ECO:0000313" key="2">
    <source>
        <dbReference type="Proteomes" id="UP000239590"/>
    </source>
</evidence>
<dbReference type="EMBL" id="PTRA01000006">
    <property type="protein sequence ID" value="PQA54563.1"/>
    <property type="molecule type" value="Genomic_DNA"/>
</dbReference>
<comment type="caution">
    <text evidence="1">The sequence shown here is derived from an EMBL/GenBank/DDBJ whole genome shotgun (WGS) entry which is preliminary data.</text>
</comment>
<dbReference type="InterPro" id="IPR011990">
    <property type="entry name" value="TPR-like_helical_dom_sf"/>
</dbReference>
<dbReference type="AlphaFoldDB" id="A0A2S7IGZ7"/>
<keyword evidence="2" id="KW-1185">Reference proteome</keyword>
<keyword evidence="1" id="KW-0449">Lipoprotein</keyword>
<accession>A0A2S7IGZ7</accession>
<dbReference type="RefSeq" id="WP_104715685.1">
    <property type="nucleotide sequence ID" value="NZ_PTRA01000006.1"/>
</dbReference>